<keyword evidence="4" id="KW-1185">Reference proteome</keyword>
<protein>
    <recommendedName>
        <fullName evidence="2">Pherophorin domain-containing protein</fullName>
    </recommendedName>
</protein>
<evidence type="ECO:0000313" key="3">
    <source>
        <dbReference type="EMBL" id="GLI64961.1"/>
    </source>
</evidence>
<feature type="region of interest" description="Disordered" evidence="1">
    <location>
        <begin position="197"/>
        <end position="220"/>
    </location>
</feature>
<feature type="domain" description="Pherophorin" evidence="2">
    <location>
        <begin position="366"/>
        <end position="520"/>
    </location>
</feature>
<dbReference type="Pfam" id="PF12499">
    <property type="entry name" value="DUF3707"/>
    <property type="match status" value="2"/>
</dbReference>
<proteinExistence type="predicted"/>
<dbReference type="Proteomes" id="UP001165090">
    <property type="component" value="Unassembled WGS sequence"/>
</dbReference>
<dbReference type="EMBL" id="BSDZ01000021">
    <property type="protein sequence ID" value="GLI64961.1"/>
    <property type="molecule type" value="Genomic_DNA"/>
</dbReference>
<evidence type="ECO:0000259" key="2">
    <source>
        <dbReference type="Pfam" id="PF12499"/>
    </source>
</evidence>
<feature type="compositionally biased region" description="Pro residues" evidence="1">
    <location>
        <begin position="198"/>
        <end position="220"/>
    </location>
</feature>
<gene>
    <name evidence="3" type="ORF">VaNZ11_008368</name>
</gene>
<feature type="non-terminal residue" evidence="3">
    <location>
        <position position="1"/>
    </location>
</feature>
<accession>A0ABQ5S5K6</accession>
<dbReference type="InterPro" id="IPR024616">
    <property type="entry name" value="Pherophorin"/>
</dbReference>
<evidence type="ECO:0000256" key="1">
    <source>
        <dbReference type="SAM" id="MobiDB-lite"/>
    </source>
</evidence>
<comment type="caution">
    <text evidence="3">The sequence shown here is derived from an EMBL/GenBank/DDBJ whole genome shotgun (WGS) entry which is preliminary data.</text>
</comment>
<reference evidence="3 4" key="1">
    <citation type="journal article" date="2023" name="IScience">
        <title>Expanded male sex-determining region conserved during the evolution of homothallism in the green alga Volvox.</title>
        <authorList>
            <person name="Yamamoto K."/>
            <person name="Matsuzaki R."/>
            <person name="Mahakham W."/>
            <person name="Heman W."/>
            <person name="Sekimoto H."/>
            <person name="Kawachi M."/>
            <person name="Minakuchi Y."/>
            <person name="Toyoda A."/>
            <person name="Nozaki H."/>
        </authorList>
    </citation>
    <scope>NUCLEOTIDE SEQUENCE [LARGE SCALE GENOMIC DNA]</scope>
    <source>
        <strain evidence="3 4">NIES-4468</strain>
    </source>
</reference>
<evidence type="ECO:0000313" key="4">
    <source>
        <dbReference type="Proteomes" id="UP001165090"/>
    </source>
</evidence>
<feature type="domain" description="Pherophorin" evidence="2">
    <location>
        <begin position="40"/>
        <end position="195"/>
    </location>
</feature>
<organism evidence="3 4">
    <name type="scientific">Volvox africanus</name>
    <dbReference type="NCBI Taxonomy" id="51714"/>
    <lineage>
        <taxon>Eukaryota</taxon>
        <taxon>Viridiplantae</taxon>
        <taxon>Chlorophyta</taxon>
        <taxon>core chlorophytes</taxon>
        <taxon>Chlorophyceae</taxon>
        <taxon>CS clade</taxon>
        <taxon>Chlamydomonadales</taxon>
        <taxon>Volvocaceae</taxon>
        <taxon>Volvox</taxon>
    </lineage>
</organism>
<name>A0ABQ5S5K6_9CHLO</name>
<sequence>LCLYSDIDIMKLGALVVLGVAAAFAVAHAQTTDTVAYPNFPFCQCIKTPSPYSILPVVRNPSKGTYCFTLNVTKPSPSATGYCATQADVYKIEFNVFKSCDVFGPVVNATLNGKPTKVGPNFDSPAQGPEDARILRLTQLDLGLNSDGAELCLSLGLNNRSRGCATLEDLCVPPTGANRGTCSVALFDSKTNCCPISKPSPPSPPPPPPPPKQPPLAPPPPENIVPFIPCRTCIYLTVQEVTPHLWPFTFSNDICDVLIPEAIELVQTAAQNAGAGLLSNLTTFSCDAAVINICFAFTSPNALQGNVSDILVAIRDLLTPSCPAYLNGYLVKAFVSDYGSDPFGDPVESCLSGIEVKTCSPEKVDFPKCFCDTKALSTRFAALPYLTAAPGRPTNKVNSTLYCFTLAVVNPSPANTYCANTTVLLKAELWGNDAPLQRRKILALAFQEGNSNTLKYISPSWGANGDQTLKVSPLNWTTEEADGAKICLELSNATNLETFCNHGDKTCWINLFSPTKECCPVFAASLLP</sequence>